<keyword evidence="2" id="KW-0238">DNA-binding</keyword>
<protein>
    <submittedName>
        <fullName evidence="2">Putative XRE-type DNA-binding protein</fullName>
    </submittedName>
</protein>
<dbReference type="EMBL" id="SMMU01000064">
    <property type="protein sequence ID" value="TCL15388.1"/>
    <property type="molecule type" value="Genomic_DNA"/>
</dbReference>
<dbReference type="SUPFAM" id="SSF47413">
    <property type="entry name" value="lambda repressor-like DNA-binding domains"/>
    <property type="match status" value="1"/>
</dbReference>
<reference evidence="2 3" key="1">
    <citation type="submission" date="2019-03" db="EMBL/GenBank/DDBJ databases">
        <title>Genomic Encyclopedia of Type Strains, Phase IV (KMG-IV): sequencing the most valuable type-strain genomes for metagenomic binning, comparative biology and taxonomic classification.</title>
        <authorList>
            <person name="Goeker M."/>
        </authorList>
    </citation>
    <scope>NUCLEOTIDE SEQUENCE [LARGE SCALE GENOMIC DNA]</scope>
    <source>
        <strain evidence="2 3">DSM 2286</strain>
    </source>
</reference>
<name>A0A4R1P1E9_9GAMM</name>
<gene>
    <name evidence="2" type="ORF">EV691_16411</name>
</gene>
<feature type="domain" description="HigA2-like helix-turn-helix" evidence="1">
    <location>
        <begin position="15"/>
        <end position="89"/>
    </location>
</feature>
<organism evidence="2 3">
    <name type="scientific">Azotobacter chroococcum</name>
    <dbReference type="NCBI Taxonomy" id="353"/>
    <lineage>
        <taxon>Bacteria</taxon>
        <taxon>Pseudomonadati</taxon>
        <taxon>Pseudomonadota</taxon>
        <taxon>Gammaproteobacteria</taxon>
        <taxon>Pseudomonadales</taxon>
        <taxon>Pseudomonadaceae</taxon>
        <taxon>Azotobacter</taxon>
    </lineage>
</organism>
<dbReference type="Gene3D" id="1.10.260.40">
    <property type="entry name" value="lambda repressor-like DNA-binding domains"/>
    <property type="match status" value="1"/>
</dbReference>
<sequence length="94" mass="10373">MTTEQTFASVWDAIEDTPAEAENMKVRSALLMKLNQFLEQLPGTDAEKAARLGITRPRYSDLKHGRIQKFSIDALVGYASAVGLHVHLELSMAA</sequence>
<dbReference type="Pfam" id="PF13744">
    <property type="entry name" value="HTH_37"/>
    <property type="match status" value="1"/>
</dbReference>
<dbReference type="AlphaFoldDB" id="A0A4R1P1E9"/>
<comment type="caution">
    <text evidence="2">The sequence shown here is derived from an EMBL/GenBank/DDBJ whole genome shotgun (WGS) entry which is preliminary data.</text>
</comment>
<evidence type="ECO:0000259" key="1">
    <source>
        <dbReference type="Pfam" id="PF13744"/>
    </source>
</evidence>
<accession>A0A4R1P1E9</accession>
<dbReference type="InterPro" id="IPR039554">
    <property type="entry name" value="HigA2-like_HTH"/>
</dbReference>
<evidence type="ECO:0000313" key="2">
    <source>
        <dbReference type="EMBL" id="TCL15388.1"/>
    </source>
</evidence>
<proteinExistence type="predicted"/>
<dbReference type="RefSeq" id="WP_131301518.1">
    <property type="nucleotide sequence ID" value="NZ_JBHLST010000089.1"/>
</dbReference>
<evidence type="ECO:0000313" key="3">
    <source>
        <dbReference type="Proteomes" id="UP000295169"/>
    </source>
</evidence>
<dbReference type="Proteomes" id="UP000295169">
    <property type="component" value="Unassembled WGS sequence"/>
</dbReference>
<dbReference type="InterPro" id="IPR010982">
    <property type="entry name" value="Lambda_DNA-bd_dom_sf"/>
</dbReference>
<dbReference type="GO" id="GO:0003677">
    <property type="term" value="F:DNA binding"/>
    <property type="evidence" value="ECO:0007669"/>
    <property type="project" value="UniProtKB-KW"/>
</dbReference>